<organism evidence="2 3">
    <name type="scientific">Janibacter melonis</name>
    <dbReference type="NCBI Taxonomy" id="262209"/>
    <lineage>
        <taxon>Bacteria</taxon>
        <taxon>Bacillati</taxon>
        <taxon>Actinomycetota</taxon>
        <taxon>Actinomycetes</taxon>
        <taxon>Micrococcales</taxon>
        <taxon>Intrasporangiaceae</taxon>
        <taxon>Janibacter</taxon>
    </lineage>
</organism>
<dbReference type="Proteomes" id="UP000271708">
    <property type="component" value="Chromosome"/>
</dbReference>
<gene>
    <name evidence="2" type="ORF">EEW87_16775</name>
</gene>
<evidence type="ECO:0000313" key="2">
    <source>
        <dbReference type="EMBL" id="QGX08502.1"/>
    </source>
</evidence>
<name>A0A650GF36_9MICO</name>
<reference evidence="2 3" key="1">
    <citation type="submission" date="2019-09" db="EMBL/GenBank/DDBJ databases">
        <title>Complete Genome Sequence of Janibacter melonis M714 with both human health impact and industrial applications.</title>
        <authorList>
            <person name="Jin M."/>
            <person name="Zhao Q.R."/>
        </authorList>
    </citation>
    <scope>NUCLEOTIDE SEQUENCE [LARGE SCALE GENOMIC DNA]</scope>
    <source>
        <strain evidence="2 3">M714</strain>
    </source>
</reference>
<dbReference type="GeneID" id="59162070"/>
<proteinExistence type="predicted"/>
<evidence type="ECO:0000313" key="3">
    <source>
        <dbReference type="Proteomes" id="UP000271708"/>
    </source>
</evidence>
<dbReference type="AlphaFoldDB" id="A0A650GF36"/>
<accession>A0A650GF36</accession>
<feature type="region of interest" description="Disordered" evidence="1">
    <location>
        <begin position="42"/>
        <end position="69"/>
    </location>
</feature>
<dbReference type="RefSeq" id="WP_123093772.1">
    <property type="nucleotide sequence ID" value="NZ_CP044548.2"/>
</dbReference>
<evidence type="ECO:0000256" key="1">
    <source>
        <dbReference type="SAM" id="MobiDB-lite"/>
    </source>
</evidence>
<protein>
    <submittedName>
        <fullName evidence="2">Uncharacterized protein</fullName>
    </submittedName>
</protein>
<sequence>MDEHSLPTQCPKCGCAQISVVTDRRFDALGEHEKHTVTCSQGHTTTYRDDSAPASPRSLLATVRDALTK</sequence>
<dbReference type="KEGG" id="jme:EEW87_16775"/>
<dbReference type="EMBL" id="CP044548">
    <property type="protein sequence ID" value="QGX08502.1"/>
    <property type="molecule type" value="Genomic_DNA"/>
</dbReference>